<protein>
    <recommendedName>
        <fullName evidence="4">O-methyltransferase C-terminal domain-containing protein</fullName>
    </recommendedName>
</protein>
<keyword evidence="2" id="KW-0808">Transferase</keyword>
<dbReference type="SUPFAM" id="SSF53335">
    <property type="entry name" value="S-adenosyl-L-methionine-dependent methyltransferases"/>
    <property type="match status" value="1"/>
</dbReference>
<gene>
    <name evidence="5" type="ORF">BHYA_0003g00630</name>
</gene>
<feature type="domain" description="O-methyltransferase C-terminal" evidence="4">
    <location>
        <begin position="204"/>
        <end position="396"/>
    </location>
</feature>
<dbReference type="Gene3D" id="1.10.10.10">
    <property type="entry name" value="Winged helix-like DNA-binding domain superfamily/Winged helix DNA-binding domain"/>
    <property type="match status" value="1"/>
</dbReference>
<evidence type="ECO:0000256" key="1">
    <source>
        <dbReference type="ARBA" id="ARBA00022603"/>
    </source>
</evidence>
<sequence>MATTRIAELATQVAENTKRVDEYLRQHDLPSPSFDAEGPVDFCIQSEEIQRARSLAIDGAAELADLLRGPKESLQPVASKNCLVNPTSIQAIHRFDIARKVPIGGEISFKDLAKQCDLYEPDLRRIIRFAISFHRLFREPRRGSVTHSAASRKLAEDQDFHDALGLVFNEFVPSYGRTVDALEQFKDQEPSQTGFALVQNTTQPFFEYMGDHPTRAKQFAGAMKAFNAIDSGHSPVYLAQGYPWESINGTVVDVGGSKGHISILLAKSFLRLHFIVQDLPKVIEGAKSKLDASIADRVTFQGRDFFTPQTVVADAYLFRWIFHNWPDKYVVAILRTLVPVMKTGARVIVNELLNPPSNSLSLSSERSIRSLDMIMLSMHNSREREAQEWQDLFLEADPRFGLLKIWSPIGASLAIIEAVWQE</sequence>
<organism evidence="5 6">
    <name type="scientific">Botrytis hyacinthi</name>
    <dbReference type="NCBI Taxonomy" id="278943"/>
    <lineage>
        <taxon>Eukaryota</taxon>
        <taxon>Fungi</taxon>
        <taxon>Dikarya</taxon>
        <taxon>Ascomycota</taxon>
        <taxon>Pezizomycotina</taxon>
        <taxon>Leotiomycetes</taxon>
        <taxon>Helotiales</taxon>
        <taxon>Sclerotiniaceae</taxon>
        <taxon>Botrytis</taxon>
    </lineage>
</organism>
<dbReference type="InterPro" id="IPR016461">
    <property type="entry name" value="COMT-like"/>
</dbReference>
<dbReference type="PROSITE" id="PS51683">
    <property type="entry name" value="SAM_OMT_II"/>
    <property type="match status" value="1"/>
</dbReference>
<dbReference type="Proteomes" id="UP000297814">
    <property type="component" value="Unassembled WGS sequence"/>
</dbReference>
<dbReference type="EMBL" id="PQXK01000003">
    <property type="protein sequence ID" value="TGO43109.1"/>
    <property type="molecule type" value="Genomic_DNA"/>
</dbReference>
<evidence type="ECO:0000259" key="4">
    <source>
        <dbReference type="Pfam" id="PF00891"/>
    </source>
</evidence>
<evidence type="ECO:0000313" key="6">
    <source>
        <dbReference type="Proteomes" id="UP000297814"/>
    </source>
</evidence>
<dbReference type="Gene3D" id="3.40.50.150">
    <property type="entry name" value="Vaccinia Virus protein VP39"/>
    <property type="match status" value="1"/>
</dbReference>
<dbReference type="GO" id="GO:0032259">
    <property type="term" value="P:methylation"/>
    <property type="evidence" value="ECO:0007669"/>
    <property type="project" value="UniProtKB-KW"/>
</dbReference>
<dbReference type="PANTHER" id="PTHR43712">
    <property type="entry name" value="PUTATIVE (AFU_ORTHOLOGUE AFUA_4G14580)-RELATED"/>
    <property type="match status" value="1"/>
</dbReference>
<evidence type="ECO:0000256" key="3">
    <source>
        <dbReference type="ARBA" id="ARBA00022691"/>
    </source>
</evidence>
<dbReference type="CDD" id="cd02440">
    <property type="entry name" value="AdoMet_MTases"/>
    <property type="match status" value="1"/>
</dbReference>
<keyword evidence="3" id="KW-0949">S-adenosyl-L-methionine</keyword>
<dbReference type="GO" id="GO:0008171">
    <property type="term" value="F:O-methyltransferase activity"/>
    <property type="evidence" value="ECO:0007669"/>
    <property type="project" value="InterPro"/>
</dbReference>
<accession>A0A4Z1H3T1</accession>
<keyword evidence="6" id="KW-1185">Reference proteome</keyword>
<dbReference type="Pfam" id="PF00891">
    <property type="entry name" value="Methyltransf_2"/>
    <property type="match status" value="1"/>
</dbReference>
<evidence type="ECO:0000313" key="5">
    <source>
        <dbReference type="EMBL" id="TGO43109.1"/>
    </source>
</evidence>
<reference evidence="5 6" key="1">
    <citation type="submission" date="2017-12" db="EMBL/GenBank/DDBJ databases">
        <title>Comparative genomics of Botrytis spp.</title>
        <authorList>
            <person name="Valero-Jimenez C.A."/>
            <person name="Tapia P."/>
            <person name="Veloso J."/>
            <person name="Silva-Moreno E."/>
            <person name="Staats M."/>
            <person name="Valdes J.H."/>
            <person name="Van Kan J.A.L."/>
        </authorList>
    </citation>
    <scope>NUCLEOTIDE SEQUENCE [LARGE SCALE GENOMIC DNA]</scope>
    <source>
        <strain evidence="5 6">Bh0001</strain>
    </source>
</reference>
<dbReference type="InterPro" id="IPR029063">
    <property type="entry name" value="SAM-dependent_MTases_sf"/>
</dbReference>
<proteinExistence type="predicted"/>
<comment type="caution">
    <text evidence="5">The sequence shown here is derived from an EMBL/GenBank/DDBJ whole genome shotgun (WGS) entry which is preliminary data.</text>
</comment>
<dbReference type="InterPro" id="IPR036388">
    <property type="entry name" value="WH-like_DNA-bd_sf"/>
</dbReference>
<dbReference type="InterPro" id="IPR001077">
    <property type="entry name" value="COMT_C"/>
</dbReference>
<evidence type="ECO:0000256" key="2">
    <source>
        <dbReference type="ARBA" id="ARBA00022679"/>
    </source>
</evidence>
<dbReference type="PANTHER" id="PTHR43712:SF12">
    <property type="entry name" value="STERIGMATOCYSTIN 8-O-METHYLTRANSFERASE"/>
    <property type="match status" value="1"/>
</dbReference>
<dbReference type="AlphaFoldDB" id="A0A4Z1H3T1"/>
<name>A0A4Z1H3T1_9HELO</name>
<keyword evidence="1" id="KW-0489">Methyltransferase</keyword>